<protein>
    <submittedName>
        <fullName evidence="1">Uncharacterized protein</fullName>
    </submittedName>
</protein>
<accession>J0X068</accession>
<comment type="caution">
    <text evidence="1">The sequence shown here is derived from an EMBL/GenBank/DDBJ whole genome shotgun (WGS) entry which is preliminary data.</text>
</comment>
<dbReference type="InterPro" id="IPR011048">
    <property type="entry name" value="Haem_d1_sf"/>
</dbReference>
<evidence type="ECO:0000313" key="2">
    <source>
        <dbReference type="Proteomes" id="UP000006415"/>
    </source>
</evidence>
<dbReference type="SUPFAM" id="SSF51004">
    <property type="entry name" value="C-terminal (heme d1) domain of cytochrome cd1-nitrite reductase"/>
    <property type="match status" value="1"/>
</dbReference>
<name>J0X068_9BIFI</name>
<proteinExistence type="predicted"/>
<keyword evidence="2" id="KW-1185">Reference proteome</keyword>
<dbReference type="HOGENOM" id="CLU_660374_0_0_11"/>
<evidence type="ECO:0000313" key="1">
    <source>
        <dbReference type="EMBL" id="EJD64766.1"/>
    </source>
</evidence>
<dbReference type="eggNOG" id="ENOG5034B3R">
    <property type="taxonomic scope" value="Bacteria"/>
</dbReference>
<sequence length="416" mass="47109">MAPEQLLYRWRGKVDLLLRHLLKISLFFSFILSTGCGPAHPEVLSADQTSLKDVVAAIAINPEYDKVHDRRTGYVALLRNNGLYSLVHTKGMGLQKLLWTKKGLFFSDYENDYFFNSNGSTGIVTPNRKTYIQNQIIEQKNGKPLATFDEGFDNVSGKPKNILQVFDHTDGTQLCQIVHFPFHTVASCDTGVYGLDLENLMLNSHERLTLQRISRKISDEKGFSIANPDDRFTPVSDDTMPSLNNVVYGIGITSQKEDSYAASWEILKWNTLTGENSFIPIKEPSGKTLIVETSEPFSYEAASLDNGILTFMFNGTGTIYQIELSTGKIIRTVRPDNGKHTHKEPLFHEMHLTERHIFTLFTPDSKHSRQTSLRILDRKTLRQGKEIPLQRSLVELLNGKSQRLFQTSFAVNPNYS</sequence>
<reference evidence="1 2" key="1">
    <citation type="submission" date="2012-01" db="EMBL/GenBank/DDBJ databases">
        <title>The Genome Sequence of Scardovia wiggsiae F0424.</title>
        <authorList>
            <consortium name="The Broad Institute Genome Sequencing Platform"/>
            <person name="Earl A."/>
            <person name="Ward D."/>
            <person name="Feldgarden M."/>
            <person name="Gevers D."/>
            <person name="Izard J."/>
            <person name="Ganesan A."/>
            <person name="Baranova O.V."/>
            <person name="Blanton J.M."/>
            <person name="Tanner A.C."/>
            <person name="Mathney J."/>
            <person name="Dewhirst F.E."/>
            <person name="Young S.K."/>
            <person name="Zeng Q."/>
            <person name="Gargeya S."/>
            <person name="Fitzgerald M."/>
            <person name="Haas B."/>
            <person name="Abouelleil A."/>
            <person name="Alvarado L."/>
            <person name="Arachchi H.M."/>
            <person name="Berlin A."/>
            <person name="Chapman S.B."/>
            <person name="Gearin G."/>
            <person name="Goldberg J."/>
            <person name="Griggs A."/>
            <person name="Gujja S."/>
            <person name="Hansen M."/>
            <person name="Heiman D."/>
            <person name="Howarth C."/>
            <person name="Larimer J."/>
            <person name="Lui A."/>
            <person name="MacDonald P.J.P."/>
            <person name="McCowen C."/>
            <person name="Montmayeur A."/>
            <person name="Murphy C."/>
            <person name="Neiman D."/>
            <person name="Pearson M."/>
            <person name="Priest M."/>
            <person name="Roberts A."/>
            <person name="Saif S."/>
            <person name="Shea T."/>
            <person name="Sisk P."/>
            <person name="Stolte C."/>
            <person name="Sykes S."/>
            <person name="Wortman J."/>
            <person name="Nusbaum C."/>
            <person name="Birren B."/>
        </authorList>
    </citation>
    <scope>NUCLEOTIDE SEQUENCE [LARGE SCALE GENOMIC DNA]</scope>
    <source>
        <strain evidence="1 2">F0424</strain>
    </source>
</reference>
<dbReference type="RefSeq" id="WP_007148006.1">
    <property type="nucleotide sequence ID" value="NZ_AKCI01000001.1"/>
</dbReference>
<dbReference type="AlphaFoldDB" id="J0X068"/>
<organism evidence="1 2">
    <name type="scientific">Scardovia wiggsiae F0424</name>
    <dbReference type="NCBI Taxonomy" id="857290"/>
    <lineage>
        <taxon>Bacteria</taxon>
        <taxon>Bacillati</taxon>
        <taxon>Actinomycetota</taxon>
        <taxon>Actinomycetes</taxon>
        <taxon>Bifidobacteriales</taxon>
        <taxon>Bifidobacteriaceae</taxon>
        <taxon>Scardovia</taxon>
    </lineage>
</organism>
<dbReference type="EMBL" id="AGZS01000005">
    <property type="protein sequence ID" value="EJD64766.1"/>
    <property type="molecule type" value="Genomic_DNA"/>
</dbReference>
<dbReference type="OrthoDB" id="3242480at2"/>
<dbReference type="Proteomes" id="UP000006415">
    <property type="component" value="Unassembled WGS sequence"/>
</dbReference>
<gene>
    <name evidence="1" type="ORF">HMPREF9156_00942</name>
</gene>